<dbReference type="Gene3D" id="3.50.50.60">
    <property type="entry name" value="FAD/NAD(P)-binding domain"/>
    <property type="match status" value="1"/>
</dbReference>
<keyword evidence="7" id="KW-1185">Reference proteome</keyword>
<proteinExistence type="inferred from homology"/>
<dbReference type="OrthoDB" id="47494at2759"/>
<sequence>MLGALRCMTNYKDEHIFGNSAVLMVKNNCHLGIIPIDKKLVFWFLSWPRPYEDFEVSRHPQLLREAALDQIKDFPPEAIELVKNAGLGSIIYTRIKFRAPWDLLLPSFREGTITVAGDAMHVMGPFMGQGGSAAMEDAIVLARCLAQEMRNGNGGGLQLQTSVGMAFDKYVRERRWRILRLSMQTYFRQLLQSTLPLPVKLVIVAISIVLFGRSFNHAQYDCGRL</sequence>
<dbReference type="Proteomes" id="UP000283530">
    <property type="component" value="Unassembled WGS sequence"/>
</dbReference>
<dbReference type="GO" id="GO:0004497">
    <property type="term" value="F:monooxygenase activity"/>
    <property type="evidence" value="ECO:0007669"/>
    <property type="project" value="UniProtKB-KW"/>
</dbReference>
<keyword evidence="4" id="KW-0472">Membrane</keyword>
<feature type="transmembrane region" description="Helical" evidence="4">
    <location>
        <begin position="190"/>
        <end position="211"/>
    </location>
</feature>
<keyword evidence="1" id="KW-0560">Oxidoreductase</keyword>
<reference evidence="6 7" key="1">
    <citation type="journal article" date="2019" name="Nat. Plants">
        <title>Stout camphor tree genome fills gaps in understanding of flowering plant genome evolution.</title>
        <authorList>
            <person name="Chaw S.M."/>
            <person name="Liu Y.C."/>
            <person name="Wu Y.W."/>
            <person name="Wang H.Y."/>
            <person name="Lin C.I."/>
            <person name="Wu C.S."/>
            <person name="Ke H.M."/>
            <person name="Chang L.Y."/>
            <person name="Hsu C.Y."/>
            <person name="Yang H.T."/>
            <person name="Sudianto E."/>
            <person name="Hsu M.H."/>
            <person name="Wu K.P."/>
            <person name="Wang L.N."/>
            <person name="Leebens-Mack J.H."/>
            <person name="Tsai I.J."/>
        </authorList>
    </citation>
    <scope>NUCLEOTIDE SEQUENCE [LARGE SCALE GENOMIC DNA]</scope>
    <source>
        <strain evidence="7">cv. Chaw 1501</strain>
        <tissue evidence="6">Young leaves</tissue>
    </source>
</reference>
<dbReference type="InterPro" id="IPR036188">
    <property type="entry name" value="FAD/NAD-bd_sf"/>
</dbReference>
<protein>
    <submittedName>
        <fullName evidence="6">FAD-dependent urate hydroxylase-like protein isoform X1</fullName>
    </submittedName>
</protein>
<comment type="similarity">
    <text evidence="3">Belongs to the 3-hydroxybenzoate 6-hydroxylase family.</text>
</comment>
<comment type="caution">
    <text evidence="6">The sequence shown here is derived from an EMBL/GenBank/DDBJ whole genome shotgun (WGS) entry which is preliminary data.</text>
</comment>
<dbReference type="SUPFAM" id="SSF51905">
    <property type="entry name" value="FAD/NAD(P)-binding domain"/>
    <property type="match status" value="1"/>
</dbReference>
<name>A0A3S3Q3I0_9MAGN</name>
<dbReference type="Pfam" id="PF01494">
    <property type="entry name" value="FAD_binding_3"/>
    <property type="match status" value="1"/>
</dbReference>
<dbReference type="STRING" id="337451.A0A3S3Q3I0"/>
<evidence type="ECO:0000256" key="2">
    <source>
        <dbReference type="ARBA" id="ARBA00023033"/>
    </source>
</evidence>
<dbReference type="PANTHER" id="PTHR45934:SF2">
    <property type="entry name" value="MONOOXYGENASE 1"/>
    <property type="match status" value="1"/>
</dbReference>
<organism evidence="6 7">
    <name type="scientific">Cinnamomum micranthum f. kanehirae</name>
    <dbReference type="NCBI Taxonomy" id="337451"/>
    <lineage>
        <taxon>Eukaryota</taxon>
        <taxon>Viridiplantae</taxon>
        <taxon>Streptophyta</taxon>
        <taxon>Embryophyta</taxon>
        <taxon>Tracheophyta</taxon>
        <taxon>Spermatophyta</taxon>
        <taxon>Magnoliopsida</taxon>
        <taxon>Magnoliidae</taxon>
        <taxon>Laurales</taxon>
        <taxon>Lauraceae</taxon>
        <taxon>Cinnamomum</taxon>
    </lineage>
</organism>
<dbReference type="EMBL" id="QPKB01000003">
    <property type="protein sequence ID" value="RWR78665.1"/>
    <property type="molecule type" value="Genomic_DNA"/>
</dbReference>
<evidence type="ECO:0000256" key="1">
    <source>
        <dbReference type="ARBA" id="ARBA00023002"/>
    </source>
</evidence>
<evidence type="ECO:0000256" key="3">
    <source>
        <dbReference type="ARBA" id="ARBA00024018"/>
    </source>
</evidence>
<keyword evidence="2" id="KW-0503">Monooxygenase</keyword>
<evidence type="ECO:0000313" key="7">
    <source>
        <dbReference type="Proteomes" id="UP000283530"/>
    </source>
</evidence>
<evidence type="ECO:0000256" key="4">
    <source>
        <dbReference type="SAM" id="Phobius"/>
    </source>
</evidence>
<dbReference type="GO" id="GO:0071949">
    <property type="term" value="F:FAD binding"/>
    <property type="evidence" value="ECO:0007669"/>
    <property type="project" value="InterPro"/>
</dbReference>
<accession>A0A3S3Q3I0</accession>
<keyword evidence="4" id="KW-0812">Transmembrane</keyword>
<dbReference type="PANTHER" id="PTHR45934">
    <property type="entry name" value="FAD/NAD(P)-BINDING OXIDOREDUCTASE FAMILY PROTEIN"/>
    <property type="match status" value="1"/>
</dbReference>
<evidence type="ECO:0000259" key="5">
    <source>
        <dbReference type="Pfam" id="PF01494"/>
    </source>
</evidence>
<feature type="domain" description="FAD-binding" evidence="5">
    <location>
        <begin position="104"/>
        <end position="152"/>
    </location>
</feature>
<gene>
    <name evidence="6" type="ORF">CKAN_00720700</name>
</gene>
<dbReference type="InterPro" id="IPR002938">
    <property type="entry name" value="FAD-bd"/>
</dbReference>
<dbReference type="AlphaFoldDB" id="A0A3S3Q3I0"/>
<evidence type="ECO:0000313" key="6">
    <source>
        <dbReference type="EMBL" id="RWR78665.1"/>
    </source>
</evidence>
<keyword evidence="4" id="KW-1133">Transmembrane helix</keyword>
<dbReference type="InterPro" id="IPR044560">
    <property type="entry name" value="MOase"/>
</dbReference>